<dbReference type="Proteomes" id="UP001500630">
    <property type="component" value="Unassembled WGS sequence"/>
</dbReference>
<accession>A0ABP6ZI59</accession>
<name>A0ABP6ZI59_9ACTN</name>
<evidence type="ECO:0000313" key="2">
    <source>
        <dbReference type="Proteomes" id="UP001500630"/>
    </source>
</evidence>
<proteinExistence type="predicted"/>
<evidence type="ECO:0000313" key="1">
    <source>
        <dbReference type="EMBL" id="GAA3608566.1"/>
    </source>
</evidence>
<gene>
    <name evidence="1" type="ORF">GCM10022419_111880</name>
</gene>
<protein>
    <submittedName>
        <fullName evidence="1">Uncharacterized protein</fullName>
    </submittedName>
</protein>
<comment type="caution">
    <text evidence="1">The sequence shown here is derived from an EMBL/GenBank/DDBJ whole genome shotgun (WGS) entry which is preliminary data.</text>
</comment>
<organism evidence="1 2">
    <name type="scientific">Nonomuraea rosea</name>
    <dbReference type="NCBI Taxonomy" id="638574"/>
    <lineage>
        <taxon>Bacteria</taxon>
        <taxon>Bacillati</taxon>
        <taxon>Actinomycetota</taxon>
        <taxon>Actinomycetes</taxon>
        <taxon>Streptosporangiales</taxon>
        <taxon>Streptosporangiaceae</taxon>
        <taxon>Nonomuraea</taxon>
    </lineage>
</organism>
<keyword evidence="2" id="KW-1185">Reference proteome</keyword>
<sequence>MGLLIFVSKATETGETVTYEYGAGPDDLVGVVSIHKATGTPVDEDALPEQARVALRAVFRGRSKTGDWPHHYTYAA</sequence>
<dbReference type="RefSeq" id="WP_345575233.1">
    <property type="nucleotide sequence ID" value="NZ_BAABDQ010000044.1"/>
</dbReference>
<reference evidence="2" key="1">
    <citation type="journal article" date="2019" name="Int. J. Syst. Evol. Microbiol.">
        <title>The Global Catalogue of Microorganisms (GCM) 10K type strain sequencing project: providing services to taxonomists for standard genome sequencing and annotation.</title>
        <authorList>
            <consortium name="The Broad Institute Genomics Platform"/>
            <consortium name="The Broad Institute Genome Sequencing Center for Infectious Disease"/>
            <person name="Wu L."/>
            <person name="Ma J."/>
        </authorList>
    </citation>
    <scope>NUCLEOTIDE SEQUENCE [LARGE SCALE GENOMIC DNA]</scope>
    <source>
        <strain evidence="2">JCM 17326</strain>
    </source>
</reference>
<dbReference type="EMBL" id="BAABDQ010000044">
    <property type="protein sequence ID" value="GAA3608566.1"/>
    <property type="molecule type" value="Genomic_DNA"/>
</dbReference>